<proteinExistence type="predicted"/>
<accession>A0A1B0AY36</accession>
<protein>
    <submittedName>
        <fullName evidence="1">Uncharacterized protein</fullName>
    </submittedName>
</protein>
<dbReference type="PROSITE" id="PS51257">
    <property type="entry name" value="PROKAR_LIPOPROTEIN"/>
    <property type="match status" value="1"/>
</dbReference>
<reference evidence="2" key="1">
    <citation type="submission" date="2015-01" db="EMBL/GenBank/DDBJ databases">
        <authorList>
            <person name="Aksoy S."/>
            <person name="Warren W."/>
            <person name="Wilson R.K."/>
        </authorList>
    </citation>
    <scope>NUCLEOTIDE SEQUENCE [LARGE SCALE GENOMIC DNA]</scope>
    <source>
        <strain evidence="2">IAEA</strain>
    </source>
</reference>
<reference evidence="1" key="2">
    <citation type="submission" date="2020-05" db="UniProtKB">
        <authorList>
            <consortium name="EnsemblMetazoa"/>
        </authorList>
    </citation>
    <scope>IDENTIFICATION</scope>
    <source>
        <strain evidence="1">IAEA</strain>
    </source>
</reference>
<name>A0A1B0AY36_9MUSC</name>
<evidence type="ECO:0000313" key="2">
    <source>
        <dbReference type="Proteomes" id="UP000092460"/>
    </source>
</evidence>
<dbReference type="EMBL" id="JXJN01005531">
    <property type="status" value="NOT_ANNOTATED_CDS"/>
    <property type="molecule type" value="Genomic_DNA"/>
</dbReference>
<keyword evidence="2" id="KW-1185">Reference proteome</keyword>
<dbReference type="EnsemblMetazoa" id="GPPI012584-RA">
    <property type="protein sequence ID" value="GPPI012584-PA"/>
    <property type="gene ID" value="GPPI012584"/>
</dbReference>
<dbReference type="Proteomes" id="UP000092460">
    <property type="component" value="Unassembled WGS sequence"/>
</dbReference>
<sequence>MQSNKQVKGRQKYLSSEAHTIKLSAVGNVMSACVTARRTYVIVTNLCSGPCSLECIFLIFQVKKKKKETKQFFLKEIFITTFLNVCPPYTNTNTKDCHRNL</sequence>
<dbReference type="VEuPathDB" id="VectorBase:GPPI012584"/>
<evidence type="ECO:0000313" key="1">
    <source>
        <dbReference type="EnsemblMetazoa" id="GPPI012584-PA"/>
    </source>
</evidence>
<dbReference type="AlphaFoldDB" id="A0A1B0AY36"/>
<organism evidence="1 2">
    <name type="scientific">Glossina palpalis gambiensis</name>
    <dbReference type="NCBI Taxonomy" id="67801"/>
    <lineage>
        <taxon>Eukaryota</taxon>
        <taxon>Metazoa</taxon>
        <taxon>Ecdysozoa</taxon>
        <taxon>Arthropoda</taxon>
        <taxon>Hexapoda</taxon>
        <taxon>Insecta</taxon>
        <taxon>Pterygota</taxon>
        <taxon>Neoptera</taxon>
        <taxon>Endopterygota</taxon>
        <taxon>Diptera</taxon>
        <taxon>Brachycera</taxon>
        <taxon>Muscomorpha</taxon>
        <taxon>Hippoboscoidea</taxon>
        <taxon>Glossinidae</taxon>
        <taxon>Glossina</taxon>
    </lineage>
</organism>